<comment type="caution">
    <text evidence="1">The sequence shown here is derived from an EMBL/GenBank/DDBJ whole genome shotgun (WGS) entry which is preliminary data.</text>
</comment>
<evidence type="ECO:0008006" key="3">
    <source>
        <dbReference type="Google" id="ProtNLM"/>
    </source>
</evidence>
<evidence type="ECO:0000313" key="2">
    <source>
        <dbReference type="Proteomes" id="UP000821853"/>
    </source>
</evidence>
<dbReference type="VEuPathDB" id="VectorBase:HLOH_054102"/>
<dbReference type="AlphaFoldDB" id="A0A9J6FFV8"/>
<protein>
    <recommendedName>
        <fullName evidence="3">Tick transposon</fullName>
    </recommendedName>
</protein>
<dbReference type="OMA" id="KRCLEQW"/>
<name>A0A9J6FFV8_HAELO</name>
<dbReference type="Proteomes" id="UP000821853">
    <property type="component" value="Chromosome 1"/>
</dbReference>
<keyword evidence="2" id="KW-1185">Reference proteome</keyword>
<dbReference type="EMBL" id="JABSTR010000001">
    <property type="protein sequence ID" value="KAH9360932.1"/>
    <property type="molecule type" value="Genomic_DNA"/>
</dbReference>
<sequence length="127" mass="14090">MSFYGQRKNSIKAVRLYDNSVGSALLFEARARALRTLTRQQVFDETVTCMLCRACRNSDETIEHLVLQCDALGEPVSQTALAVALGFEDSEGEVQTVAASRTKRCLEQWRAACSTAKHSERSGKKCL</sequence>
<dbReference type="OrthoDB" id="6509940at2759"/>
<evidence type="ECO:0000313" key="1">
    <source>
        <dbReference type="EMBL" id="KAH9360932.1"/>
    </source>
</evidence>
<reference evidence="1 2" key="1">
    <citation type="journal article" date="2020" name="Cell">
        <title>Large-Scale Comparative Analyses of Tick Genomes Elucidate Their Genetic Diversity and Vector Capacities.</title>
        <authorList>
            <consortium name="Tick Genome and Microbiome Consortium (TIGMIC)"/>
            <person name="Jia N."/>
            <person name="Wang J."/>
            <person name="Shi W."/>
            <person name="Du L."/>
            <person name="Sun Y."/>
            <person name="Zhan W."/>
            <person name="Jiang J.F."/>
            <person name="Wang Q."/>
            <person name="Zhang B."/>
            <person name="Ji P."/>
            <person name="Bell-Sakyi L."/>
            <person name="Cui X.M."/>
            <person name="Yuan T.T."/>
            <person name="Jiang B.G."/>
            <person name="Yang W.F."/>
            <person name="Lam T.T."/>
            <person name="Chang Q.C."/>
            <person name="Ding S.J."/>
            <person name="Wang X.J."/>
            <person name="Zhu J.G."/>
            <person name="Ruan X.D."/>
            <person name="Zhao L."/>
            <person name="Wei J.T."/>
            <person name="Ye R.Z."/>
            <person name="Que T.C."/>
            <person name="Du C.H."/>
            <person name="Zhou Y.H."/>
            <person name="Cheng J.X."/>
            <person name="Dai P.F."/>
            <person name="Guo W.B."/>
            <person name="Han X.H."/>
            <person name="Huang E.J."/>
            <person name="Li L.F."/>
            <person name="Wei W."/>
            <person name="Gao Y.C."/>
            <person name="Liu J.Z."/>
            <person name="Shao H.Z."/>
            <person name="Wang X."/>
            <person name="Wang C.C."/>
            <person name="Yang T.C."/>
            <person name="Huo Q.B."/>
            <person name="Li W."/>
            <person name="Chen H.Y."/>
            <person name="Chen S.E."/>
            <person name="Zhou L.G."/>
            <person name="Ni X.B."/>
            <person name="Tian J.H."/>
            <person name="Sheng Y."/>
            <person name="Liu T."/>
            <person name="Pan Y.S."/>
            <person name="Xia L.Y."/>
            <person name="Li J."/>
            <person name="Zhao F."/>
            <person name="Cao W.C."/>
        </authorList>
    </citation>
    <scope>NUCLEOTIDE SEQUENCE [LARGE SCALE GENOMIC DNA]</scope>
    <source>
        <strain evidence="1">HaeL-2018</strain>
    </source>
</reference>
<organism evidence="1 2">
    <name type="scientific">Haemaphysalis longicornis</name>
    <name type="common">Bush tick</name>
    <dbReference type="NCBI Taxonomy" id="44386"/>
    <lineage>
        <taxon>Eukaryota</taxon>
        <taxon>Metazoa</taxon>
        <taxon>Ecdysozoa</taxon>
        <taxon>Arthropoda</taxon>
        <taxon>Chelicerata</taxon>
        <taxon>Arachnida</taxon>
        <taxon>Acari</taxon>
        <taxon>Parasitiformes</taxon>
        <taxon>Ixodida</taxon>
        <taxon>Ixodoidea</taxon>
        <taxon>Ixodidae</taxon>
        <taxon>Haemaphysalinae</taxon>
        <taxon>Haemaphysalis</taxon>
    </lineage>
</organism>
<gene>
    <name evidence="1" type="ORF">HPB48_007013</name>
</gene>
<proteinExistence type="predicted"/>
<accession>A0A9J6FFV8</accession>